<dbReference type="PRINTS" id="PR00503">
    <property type="entry name" value="BROMODOMAIN"/>
</dbReference>
<dbReference type="Gene3D" id="1.20.920.10">
    <property type="entry name" value="Bromodomain-like"/>
    <property type="match status" value="1"/>
</dbReference>
<dbReference type="Pfam" id="PF00176">
    <property type="entry name" value="SNF2-rel_dom"/>
    <property type="match status" value="1"/>
</dbReference>
<feature type="domain" description="Helicase C-terminal" evidence="8">
    <location>
        <begin position="619"/>
        <end position="778"/>
    </location>
</feature>
<dbReference type="PROSITE" id="PS50014">
    <property type="entry name" value="BROMODOMAIN_2"/>
    <property type="match status" value="1"/>
</dbReference>
<dbReference type="Gene3D" id="3.40.50.10810">
    <property type="entry name" value="Tandem AAA-ATPase domain"/>
    <property type="match status" value="1"/>
</dbReference>
<evidence type="ECO:0000256" key="5">
    <source>
        <dbReference type="PROSITE-ProRule" id="PRU00035"/>
    </source>
</evidence>
<dbReference type="SUPFAM" id="SSF52540">
    <property type="entry name" value="P-loop containing nucleoside triphosphate hydrolases"/>
    <property type="match status" value="2"/>
</dbReference>
<reference evidence="9 10" key="1">
    <citation type="submission" date="2019-01" db="EMBL/GenBank/DDBJ databases">
        <title>Genomes sequencing and comparative genomics of infectious freshwater microsporidia, Cucumispora dikerogammari and Thelohania contejeani.</title>
        <authorList>
            <person name="Cormier A."/>
            <person name="Giraud I."/>
            <person name="Wattier R."/>
            <person name="Teixeira M."/>
            <person name="Grandjean F."/>
            <person name="Rigaud T."/>
            <person name="Cordaux R."/>
        </authorList>
    </citation>
    <scope>NUCLEOTIDE SEQUENCE [LARGE SCALE GENOMIC DNA]</scope>
    <source>
        <strain evidence="9">T1</strain>
        <tissue evidence="9">Spores</tissue>
    </source>
</reference>
<feature type="domain" description="Helicase ATP-binding" evidence="7">
    <location>
        <begin position="302"/>
        <end position="469"/>
    </location>
</feature>
<gene>
    <name evidence="9" type="primary">snf22</name>
    <name evidence="9" type="ORF">TCON_1143</name>
</gene>
<dbReference type="PROSITE" id="PS51192">
    <property type="entry name" value="HELICASE_ATP_BIND_1"/>
    <property type="match status" value="1"/>
</dbReference>
<evidence type="ECO:0000259" key="8">
    <source>
        <dbReference type="PROSITE" id="PS51194"/>
    </source>
</evidence>
<dbReference type="PANTHER" id="PTHR10799">
    <property type="entry name" value="SNF2/RAD54 HELICASE FAMILY"/>
    <property type="match status" value="1"/>
</dbReference>
<dbReference type="EMBL" id="SBIQ01000065">
    <property type="protein sequence ID" value="KAF7683648.1"/>
    <property type="molecule type" value="Genomic_DNA"/>
</dbReference>
<dbReference type="SMART" id="SM00487">
    <property type="entry name" value="DEXDc"/>
    <property type="match status" value="1"/>
</dbReference>
<evidence type="ECO:0000259" key="6">
    <source>
        <dbReference type="PROSITE" id="PS50014"/>
    </source>
</evidence>
<dbReference type="SMART" id="SM00297">
    <property type="entry name" value="BROMO"/>
    <property type="match status" value="1"/>
</dbReference>
<evidence type="ECO:0000313" key="9">
    <source>
        <dbReference type="EMBL" id="KAF7683648.1"/>
    </source>
</evidence>
<proteinExistence type="predicted"/>
<evidence type="ECO:0000313" key="10">
    <source>
        <dbReference type="Proteomes" id="UP001516464"/>
    </source>
</evidence>
<evidence type="ECO:0000256" key="3">
    <source>
        <dbReference type="ARBA" id="ARBA00022840"/>
    </source>
</evidence>
<dbReference type="SUPFAM" id="SSF47370">
    <property type="entry name" value="Bromodomain"/>
    <property type="match status" value="1"/>
</dbReference>
<keyword evidence="1" id="KW-0547">Nucleotide-binding</keyword>
<feature type="domain" description="Bromo" evidence="6">
    <location>
        <begin position="873"/>
        <end position="941"/>
    </location>
</feature>
<keyword evidence="10" id="KW-1185">Reference proteome</keyword>
<evidence type="ECO:0000256" key="1">
    <source>
        <dbReference type="ARBA" id="ARBA00022741"/>
    </source>
</evidence>
<dbReference type="InterPro" id="IPR038718">
    <property type="entry name" value="SNF2-like_sf"/>
</dbReference>
<organism evidence="9 10">
    <name type="scientific">Astathelohania contejeani</name>
    <dbReference type="NCBI Taxonomy" id="164912"/>
    <lineage>
        <taxon>Eukaryota</taxon>
        <taxon>Fungi</taxon>
        <taxon>Fungi incertae sedis</taxon>
        <taxon>Microsporidia</taxon>
        <taxon>Astathelohaniidae</taxon>
        <taxon>Astathelohania</taxon>
    </lineage>
</organism>
<evidence type="ECO:0000256" key="2">
    <source>
        <dbReference type="ARBA" id="ARBA00022801"/>
    </source>
</evidence>
<keyword evidence="3" id="KW-0067">ATP-binding</keyword>
<dbReference type="InterPro" id="IPR014001">
    <property type="entry name" value="Helicase_ATP-bd"/>
</dbReference>
<dbReference type="Pfam" id="PF00271">
    <property type="entry name" value="Helicase_C"/>
    <property type="match status" value="1"/>
</dbReference>
<sequence length="961" mass="112391">MQSEEKTPQLSNEYLSNENPFLYLKSSEDQKYLSMKRQLEATQRIQPPFIPLGLEIGSVLYKREAIIEEVKKRAISKLQTELNEKIKSKKCVGEDIIDLQIEIKQLALATKQSILRERVYRGLQEVLTPDQLTTSLNVRTVEYNTLKDYRIMEALERNALEEQEKRRRIRKLEHLRSVAEIQKIILKKGSGEREALFKAAAIQAATYDRQYQKKNDKLLKERLKALRANDEQEYLRLLEKEKNTRVSFILNKTNEYLQALNVKIQEYSCNTALRNFHLINQPEGLTGGLLKDYQLRGVEWLISLYNNKLNGILADEMGLGKTVQTIGFITYLIDNNNFGYSLPFLVIVPLSTISNWAFEFKKWNPNLKVIEYKGLPERRKEIQQAMKSQHYHVVLTTYDYIIRDRNFLSRINWFYLIIDEGHRLKNHSSKLSTIMNSKYTSKHRLLLTGTPLQNNLQELWSLLNFVLPRIFHSLKSFEEWFSMPFGSEVEIGEEEQLLIITRLHKVLRPFLLRRLKSDVALELPEKVERIIKCRMSGVQRRLYNSVISEGKLKGKNPNEIRKDGVIPNNNKNIYNISNTVMQLRKICNHPFIFTEVERSINPLGLNNDLLYRTCGKFELLNRILPKLKAGNHKILIFFQMTQIMTIMEDFLVMQGYKYLRLDGNVKTEERCALIEKFNTEDYFIFLLSTRAGGLGLNLQAADTVIIYDSDWNPHVDLQAQDRAHRIGQTAEVRIFRLVTTDSIEEYILERAGHKLNLDGKVIQAGRFDQRSTQEERENILRELICVESKEICYSRDELDELLARNEDEKMLYSGIGGAENLMGEEEYDNYIIDNKKITVEDNNHTRDIAPTLDESQRDVMEFILNEIEDCEDEGRKRIDIFMTLPSRKHYPDYYQVIKNPISISCIKKKLDSYTSLGELLDDLFLMFDNAMAYNLEDSVVYKDAEYLSKLVKDIVEREGYL</sequence>
<dbReference type="Pfam" id="PF00439">
    <property type="entry name" value="Bromodomain"/>
    <property type="match status" value="1"/>
</dbReference>
<dbReference type="CDD" id="cd18793">
    <property type="entry name" value="SF2_C_SNF"/>
    <property type="match status" value="1"/>
</dbReference>
<dbReference type="PROSITE" id="PS51194">
    <property type="entry name" value="HELICASE_CTER"/>
    <property type="match status" value="1"/>
</dbReference>
<dbReference type="SMART" id="SM00490">
    <property type="entry name" value="HELICc"/>
    <property type="match status" value="1"/>
</dbReference>
<dbReference type="InterPro" id="IPR001650">
    <property type="entry name" value="Helicase_C-like"/>
</dbReference>
<dbReference type="InterPro" id="IPR018359">
    <property type="entry name" value="Bromodomain_CS"/>
</dbReference>
<dbReference type="Proteomes" id="UP001516464">
    <property type="component" value="Unassembled WGS sequence"/>
</dbReference>
<dbReference type="InterPro" id="IPR001487">
    <property type="entry name" value="Bromodomain"/>
</dbReference>
<accession>A0ABQ7HZT4</accession>
<evidence type="ECO:0000259" key="7">
    <source>
        <dbReference type="PROSITE" id="PS51192"/>
    </source>
</evidence>
<name>A0ABQ7HZT4_9MICR</name>
<keyword evidence="2" id="KW-0378">Hydrolase</keyword>
<dbReference type="InterPro" id="IPR000330">
    <property type="entry name" value="SNF2_N"/>
</dbReference>
<dbReference type="InterPro" id="IPR036427">
    <property type="entry name" value="Bromodomain-like_sf"/>
</dbReference>
<dbReference type="Gene3D" id="3.40.50.300">
    <property type="entry name" value="P-loop containing nucleotide triphosphate hydrolases"/>
    <property type="match status" value="1"/>
</dbReference>
<keyword evidence="4 5" id="KW-0103">Bromodomain</keyword>
<comment type="caution">
    <text evidence="9">The sequence shown here is derived from an EMBL/GenBank/DDBJ whole genome shotgun (WGS) entry which is preliminary data.</text>
</comment>
<dbReference type="PROSITE" id="PS00633">
    <property type="entry name" value="BROMODOMAIN_1"/>
    <property type="match status" value="1"/>
</dbReference>
<dbReference type="InterPro" id="IPR027417">
    <property type="entry name" value="P-loop_NTPase"/>
</dbReference>
<evidence type="ECO:0000256" key="4">
    <source>
        <dbReference type="ARBA" id="ARBA00023117"/>
    </source>
</evidence>
<protein>
    <submittedName>
        <fullName evidence="9">SWI/SNF chromatin-remodeling complex subunit snf22</fullName>
    </submittedName>
</protein>
<dbReference type="InterPro" id="IPR049730">
    <property type="entry name" value="SNF2/RAD54-like_C"/>
</dbReference>